<dbReference type="SMR" id="A0A1S9DJF1"/>
<dbReference type="GO" id="GO:0032259">
    <property type="term" value="P:methylation"/>
    <property type="evidence" value="ECO:0007669"/>
    <property type="project" value="UniProtKB-KW"/>
</dbReference>
<dbReference type="GO" id="GO:0005634">
    <property type="term" value="C:nucleus"/>
    <property type="evidence" value="ECO:0007669"/>
    <property type="project" value="InterPro"/>
</dbReference>
<dbReference type="PANTHER" id="PTHR46223:SF3">
    <property type="entry name" value="HISTONE-LYSINE N-METHYLTRANSFERASE SET-23"/>
    <property type="match status" value="1"/>
</dbReference>
<sequence length="502" mass="55775">MPVKMVIDLTGDSDSEDQIRSQLHSNIQSATPTFFTHLAHRTPSSSVPLKRKSERSPESELYDSFFNFKRKPSAPSVESSAASSSVPHQNNLPNGSTIATTKLQSSTPSPSPVIKEQSLPARAISVVVPSPSSQLKKEIESAKWASSSQSCTPELKGVLEKFYPTNAHVERGRKGAYPAARKVNRAAIPLPTGTPGPILQKRPEALDQQYRTLERKLSTIKGPKITFAPADGPKLAKVTANFQFINSYKLHKGVSPAPAEFIGGCSCGKHCDPERCPCSEKEDDSTENIIPYQRAKDRPDLLVLTPEFLRRTAMIFECGAQCACDKSCWNRVVQRGRTVELEIFYTGNRGFGLRSPRYIREGQFIDCYLGEVITKQHADIREETAVKNGHSYLFGLDFSPEVDEEDIYVVDGQRFGCATRFMNHSCKPNCRMFTVTNTIGDERLYNLAFFALKDIPPMTELTFDYNPGTERSEKVDSSVVACLCGEDNCRGQLWPSKRKGTK</sequence>
<reference evidence="12 13" key="1">
    <citation type="submission" date="2016-10" db="EMBL/GenBank/DDBJ databases">
        <title>Genome sequencing of Aspergillus oryzae BCC7051.</title>
        <authorList>
            <person name="Thammarongtham C."/>
            <person name="Vorapreeda T."/>
            <person name="Nookaew I."/>
            <person name="Srisuk T."/>
            <person name="Land M."/>
            <person name="Jeennor S."/>
            <person name="Laoteng K."/>
        </authorList>
    </citation>
    <scope>NUCLEOTIDE SEQUENCE [LARGE SCALE GENOMIC DNA]</scope>
    <source>
        <strain evidence="12 13">BCC7051</strain>
    </source>
</reference>
<dbReference type="InterPro" id="IPR003616">
    <property type="entry name" value="Post-SET_dom"/>
</dbReference>
<feature type="domain" description="Post-SET" evidence="11">
    <location>
        <begin position="478"/>
        <end position="494"/>
    </location>
</feature>
<keyword evidence="6" id="KW-0479">Metal-binding</keyword>
<proteinExistence type="predicted"/>
<comment type="subcellular location">
    <subcellularLocation>
        <location evidence="1">Chromosome</location>
    </subcellularLocation>
</comment>
<evidence type="ECO:0000256" key="2">
    <source>
        <dbReference type="ARBA" id="ARBA00022454"/>
    </source>
</evidence>
<comment type="caution">
    <text evidence="12">The sequence shown here is derived from an EMBL/GenBank/DDBJ whole genome shotgun (WGS) entry which is preliminary data.</text>
</comment>
<dbReference type="AlphaFoldDB" id="A0A1S9DJF1"/>
<dbReference type="PROSITE" id="PS50280">
    <property type="entry name" value="SET"/>
    <property type="match status" value="1"/>
</dbReference>
<evidence type="ECO:0000256" key="7">
    <source>
        <dbReference type="ARBA" id="ARBA00022833"/>
    </source>
</evidence>
<dbReference type="InterPro" id="IPR046341">
    <property type="entry name" value="SET_dom_sf"/>
</dbReference>
<evidence type="ECO:0000313" key="13">
    <source>
        <dbReference type="Proteomes" id="UP000190312"/>
    </source>
</evidence>
<evidence type="ECO:0000256" key="6">
    <source>
        <dbReference type="ARBA" id="ARBA00022723"/>
    </source>
</evidence>
<feature type="domain" description="Pre-SET" evidence="10">
    <location>
        <begin position="263"/>
        <end position="336"/>
    </location>
</feature>
<dbReference type="eggNOG" id="KOG1082">
    <property type="taxonomic scope" value="Eukaryota"/>
</dbReference>
<organism evidence="12 13">
    <name type="scientific">Aspergillus oryzae</name>
    <name type="common">Yellow koji mold</name>
    <dbReference type="NCBI Taxonomy" id="5062"/>
    <lineage>
        <taxon>Eukaryota</taxon>
        <taxon>Fungi</taxon>
        <taxon>Dikarya</taxon>
        <taxon>Ascomycota</taxon>
        <taxon>Pezizomycotina</taxon>
        <taxon>Eurotiomycetes</taxon>
        <taxon>Eurotiomycetidae</taxon>
        <taxon>Eurotiales</taxon>
        <taxon>Aspergillaceae</taxon>
        <taxon>Aspergillus</taxon>
        <taxon>Aspergillus subgen. Circumdati</taxon>
    </lineage>
</organism>
<dbReference type="InterPro" id="IPR001214">
    <property type="entry name" value="SET_dom"/>
</dbReference>
<dbReference type="PROSITE" id="PS50868">
    <property type="entry name" value="POST_SET"/>
    <property type="match status" value="1"/>
</dbReference>
<evidence type="ECO:0000313" key="12">
    <source>
        <dbReference type="EMBL" id="OOO09180.1"/>
    </source>
</evidence>
<evidence type="ECO:0000256" key="4">
    <source>
        <dbReference type="ARBA" id="ARBA00022679"/>
    </source>
</evidence>
<dbReference type="SUPFAM" id="SSF82199">
    <property type="entry name" value="SET domain"/>
    <property type="match status" value="1"/>
</dbReference>
<dbReference type="GO" id="GO:0005694">
    <property type="term" value="C:chromosome"/>
    <property type="evidence" value="ECO:0007669"/>
    <property type="project" value="UniProtKB-SubCell"/>
</dbReference>
<dbReference type="PROSITE" id="PS50867">
    <property type="entry name" value="PRE_SET"/>
    <property type="match status" value="1"/>
</dbReference>
<feature type="compositionally biased region" description="Low complexity" evidence="8">
    <location>
        <begin position="76"/>
        <end position="87"/>
    </location>
</feature>
<dbReference type="GO" id="GO:0008270">
    <property type="term" value="F:zinc ion binding"/>
    <property type="evidence" value="ECO:0007669"/>
    <property type="project" value="InterPro"/>
</dbReference>
<keyword evidence="2" id="KW-0158">Chromosome</keyword>
<dbReference type="Gene3D" id="2.170.270.10">
    <property type="entry name" value="SET domain"/>
    <property type="match status" value="1"/>
</dbReference>
<keyword evidence="5" id="KW-0949">S-adenosyl-L-methionine</keyword>
<evidence type="ECO:0000259" key="10">
    <source>
        <dbReference type="PROSITE" id="PS50867"/>
    </source>
</evidence>
<gene>
    <name evidence="12" type="ORF">OAory_01104760</name>
</gene>
<dbReference type="OrthoDB" id="308383at2759"/>
<dbReference type="Proteomes" id="UP000190312">
    <property type="component" value="Unassembled WGS sequence"/>
</dbReference>
<evidence type="ECO:0000259" key="11">
    <source>
        <dbReference type="PROSITE" id="PS50868"/>
    </source>
</evidence>
<dbReference type="InterPro" id="IPR050973">
    <property type="entry name" value="H3K9_Histone-Lys_N-MTase"/>
</dbReference>
<accession>A0A1S9DJF1</accession>
<keyword evidence="7" id="KW-0862">Zinc</keyword>
<evidence type="ECO:0000256" key="3">
    <source>
        <dbReference type="ARBA" id="ARBA00022603"/>
    </source>
</evidence>
<evidence type="ECO:0000259" key="9">
    <source>
        <dbReference type="PROSITE" id="PS50280"/>
    </source>
</evidence>
<feature type="compositionally biased region" description="Polar residues" evidence="8">
    <location>
        <begin position="88"/>
        <end position="108"/>
    </location>
</feature>
<dbReference type="GO" id="GO:0042054">
    <property type="term" value="F:histone methyltransferase activity"/>
    <property type="evidence" value="ECO:0007669"/>
    <property type="project" value="InterPro"/>
</dbReference>
<dbReference type="EMBL" id="MKZY01000005">
    <property type="protein sequence ID" value="OOO09180.1"/>
    <property type="molecule type" value="Genomic_DNA"/>
</dbReference>
<dbReference type="PANTHER" id="PTHR46223">
    <property type="entry name" value="HISTONE-LYSINE N-METHYLTRANSFERASE SUV39H"/>
    <property type="match status" value="1"/>
</dbReference>
<evidence type="ECO:0000256" key="8">
    <source>
        <dbReference type="SAM" id="MobiDB-lite"/>
    </source>
</evidence>
<protein>
    <submittedName>
        <fullName evidence="12">Nuclear protein SET</fullName>
    </submittedName>
</protein>
<feature type="region of interest" description="Disordered" evidence="8">
    <location>
        <begin position="76"/>
        <end position="117"/>
    </location>
</feature>
<feature type="region of interest" description="Disordered" evidence="8">
    <location>
        <begin position="37"/>
        <end position="56"/>
    </location>
</feature>
<evidence type="ECO:0000256" key="5">
    <source>
        <dbReference type="ARBA" id="ARBA00022691"/>
    </source>
</evidence>
<keyword evidence="4" id="KW-0808">Transferase</keyword>
<dbReference type="Pfam" id="PF00856">
    <property type="entry name" value="SET"/>
    <property type="match status" value="1"/>
</dbReference>
<dbReference type="VEuPathDB" id="FungiDB:AO090038000300"/>
<keyword evidence="3" id="KW-0489">Methyltransferase</keyword>
<feature type="domain" description="SET" evidence="9">
    <location>
        <begin position="339"/>
        <end position="466"/>
    </location>
</feature>
<dbReference type="InterPro" id="IPR007728">
    <property type="entry name" value="Pre-SET_dom"/>
</dbReference>
<dbReference type="Pfam" id="PF05033">
    <property type="entry name" value="Pre-SET"/>
    <property type="match status" value="1"/>
</dbReference>
<dbReference type="SMART" id="SM00317">
    <property type="entry name" value="SET"/>
    <property type="match status" value="1"/>
</dbReference>
<evidence type="ECO:0000256" key="1">
    <source>
        <dbReference type="ARBA" id="ARBA00004286"/>
    </source>
</evidence>
<name>A0A1S9DJF1_ASPOZ</name>